<dbReference type="InterPro" id="IPR018247">
    <property type="entry name" value="EF_Hand_1_Ca_BS"/>
</dbReference>
<dbReference type="InterPro" id="IPR017853">
    <property type="entry name" value="GH"/>
</dbReference>
<dbReference type="SUPFAM" id="SSF51445">
    <property type="entry name" value="(Trans)glycosidases"/>
    <property type="match status" value="1"/>
</dbReference>
<proteinExistence type="predicted"/>
<dbReference type="STRING" id="1851148.SMSP2_00189"/>
<dbReference type="EMBL" id="CP019646">
    <property type="protein sequence ID" value="AQQ69855.1"/>
    <property type="molecule type" value="Genomic_DNA"/>
</dbReference>
<sequence precursor="true">MQEFFEKAVLMLVGRIILLAALSFIAAAAAAETVLNYDLHAVSHKFMGIGAQIWSGDSSVEPLPADLKMGFVRLDPGPSWSSIGQAPPTDGLRSSFDKFVAENYSQARLSNMQASFEMLKRQNVQSIFVQFHVPDRWRDLYGKLRSDNHSDYAMLWGAVLNYLACHDIRADYIEMFNEPEGTWNCKVPPQDYNDILKLVRQELDERGFADVPIIGPGLAYLDHDDGGENWIGALDDDAVSSLGGFSTHAWDESFEPDCAPDFLRHRWTDFIDAVRAKDPSGTKPIFITEYMTGARFFHGEQYPSPGGGYSYSASDEPAFAARVFENSLSMLKGGANALLLWEAADQYWSDDGWGLQRRGSDGSTKRPAYFAVKTLFGQLPPESLVLAAPVQPQSGIYTAAFKHLDKVYLAAVNGTEYEKTLSVEFAGTGDFVSSRGSAYINGTVSNGSILYALYGNRVEISLPCDTVLTVSLKRGDTDFGDFNGDGISDGEDLRIFAGGWLADVPDFDLDLNNDNKVSWEDFALIPGDWRLNE</sequence>
<keyword evidence="2" id="KW-1185">Reference proteome</keyword>
<dbReference type="KEGG" id="pbas:SMSP2_00189"/>
<gene>
    <name evidence="1" type="ORF">SMSP2_00189</name>
</gene>
<dbReference type="Gene3D" id="3.20.20.80">
    <property type="entry name" value="Glycosidases"/>
    <property type="match status" value="1"/>
</dbReference>
<reference evidence="2" key="1">
    <citation type="submission" date="2017-02" db="EMBL/GenBank/DDBJ databases">
        <title>Comparative genomics and description of representatives of a novel lineage of planctomycetes thriving in anoxic sediments.</title>
        <authorList>
            <person name="Spring S."/>
            <person name="Bunk B."/>
            <person name="Sproer C."/>
        </authorList>
    </citation>
    <scope>NUCLEOTIDE SEQUENCE [LARGE SCALE GENOMIC DNA]</scope>
    <source>
        <strain evidence="2">SM-Chi-D1</strain>
    </source>
</reference>
<dbReference type="PROSITE" id="PS00018">
    <property type="entry name" value="EF_HAND_1"/>
    <property type="match status" value="1"/>
</dbReference>
<name>A0A1Q2MAU8_9BACT</name>
<keyword evidence="1" id="KW-0378">Hydrolase</keyword>
<protein>
    <submittedName>
        <fullName evidence="1">O-Glycosyl hydrolase</fullName>
    </submittedName>
</protein>
<accession>A0A1Q2MAU8</accession>
<dbReference type="GO" id="GO:0016787">
    <property type="term" value="F:hydrolase activity"/>
    <property type="evidence" value="ECO:0007669"/>
    <property type="project" value="UniProtKB-KW"/>
</dbReference>
<evidence type="ECO:0000313" key="2">
    <source>
        <dbReference type="Proteomes" id="UP000188181"/>
    </source>
</evidence>
<dbReference type="AlphaFoldDB" id="A0A1Q2MAU8"/>
<dbReference type="Proteomes" id="UP000188181">
    <property type="component" value="Chromosome"/>
</dbReference>
<evidence type="ECO:0000313" key="1">
    <source>
        <dbReference type="EMBL" id="AQQ69855.1"/>
    </source>
</evidence>
<organism evidence="1 2">
    <name type="scientific">Limihaloglobus sulfuriphilus</name>
    <dbReference type="NCBI Taxonomy" id="1851148"/>
    <lineage>
        <taxon>Bacteria</taxon>
        <taxon>Pseudomonadati</taxon>
        <taxon>Planctomycetota</taxon>
        <taxon>Phycisphaerae</taxon>
        <taxon>Sedimentisphaerales</taxon>
        <taxon>Sedimentisphaeraceae</taxon>
        <taxon>Limihaloglobus</taxon>
    </lineage>
</organism>